<organism evidence="2 4">
    <name type="scientific">Escherichia coli</name>
    <dbReference type="NCBI Taxonomy" id="562"/>
    <lineage>
        <taxon>Bacteria</taxon>
        <taxon>Pseudomonadati</taxon>
        <taxon>Pseudomonadota</taxon>
        <taxon>Gammaproteobacteria</taxon>
        <taxon>Enterobacterales</taxon>
        <taxon>Enterobacteriaceae</taxon>
        <taxon>Escherichia</taxon>
    </lineage>
</organism>
<dbReference type="AlphaFoldDB" id="A0A0Q3HX76"/>
<evidence type="ECO:0000313" key="1">
    <source>
        <dbReference type="EMBL" id="OKB74342.1"/>
    </source>
</evidence>
<dbReference type="EMBL" id="MPGR01000001">
    <property type="protein sequence ID" value="OKB74342.1"/>
    <property type="molecule type" value="Genomic_DNA"/>
</dbReference>
<accession>A0A0Q3HX76</accession>
<protein>
    <submittedName>
        <fullName evidence="2">Uncharacterized protein</fullName>
    </submittedName>
</protein>
<dbReference type="RefSeq" id="WP_000871156.1">
    <property type="nucleotide sequence ID" value="NZ_AP022107.1"/>
</dbReference>
<evidence type="ECO:0000313" key="4">
    <source>
        <dbReference type="Proteomes" id="UP000255460"/>
    </source>
</evidence>
<dbReference type="Proteomes" id="UP000186595">
    <property type="component" value="Unassembled WGS sequence"/>
</dbReference>
<evidence type="ECO:0000313" key="2">
    <source>
        <dbReference type="EMBL" id="STE84207.1"/>
    </source>
</evidence>
<dbReference type="EMBL" id="UFZQ01000001">
    <property type="protein sequence ID" value="STE84207.1"/>
    <property type="molecule type" value="Genomic_DNA"/>
</dbReference>
<name>A0A0Q3HX76_ECOLX</name>
<reference evidence="1 3" key="1">
    <citation type="submission" date="2016-11" db="EMBL/GenBank/DDBJ databases">
        <title>Draft genome sequences of five Shigatoxin-producing Escherichia coli isolates harboring the new recently described Subtilase cytotoxin allelic variant subAB2-3.</title>
        <authorList>
            <person name="Tasara T."/>
            <person name="Fierz L."/>
            <person name="Klumpp J."/>
            <person name="Schmidt H."/>
            <person name="Stephan R."/>
        </authorList>
    </citation>
    <scope>NUCLEOTIDE SEQUENCE [LARGE SCALE GENOMIC DNA]</scope>
    <source>
        <strain evidence="1 3">453</strain>
    </source>
</reference>
<reference evidence="2 4" key="2">
    <citation type="submission" date="2018-06" db="EMBL/GenBank/DDBJ databases">
        <authorList>
            <consortium name="Pathogen Informatics"/>
            <person name="Doyle S."/>
        </authorList>
    </citation>
    <scope>NUCLEOTIDE SEQUENCE [LARGE SCALE GENOMIC DNA]</scope>
    <source>
        <strain evidence="2 4">NCTC10418</strain>
    </source>
</reference>
<evidence type="ECO:0000313" key="3">
    <source>
        <dbReference type="Proteomes" id="UP000186595"/>
    </source>
</evidence>
<proteinExistence type="predicted"/>
<sequence>MKWIKALNLQQWADSIPAKVIFPALIADLIRATANSITEIRFPNGDKGQVRGYDGVLKAEGVAPYVILPSNSGHAAK</sequence>
<dbReference type="Proteomes" id="UP000255460">
    <property type="component" value="Unassembled WGS sequence"/>
</dbReference>
<gene>
    <name evidence="1" type="ORF">BMT50_16990</name>
    <name evidence="2" type="ORF">NCTC10418_01889</name>
</gene>